<feature type="compositionally biased region" description="Low complexity" evidence="8">
    <location>
        <begin position="324"/>
        <end position="336"/>
    </location>
</feature>
<dbReference type="GO" id="GO:0003697">
    <property type="term" value="F:single-stranded DNA binding"/>
    <property type="evidence" value="ECO:0007669"/>
    <property type="project" value="InterPro"/>
</dbReference>
<evidence type="ECO:0000256" key="8">
    <source>
        <dbReference type="SAM" id="MobiDB-lite"/>
    </source>
</evidence>
<evidence type="ECO:0000313" key="10">
    <source>
        <dbReference type="Proteomes" id="UP001362999"/>
    </source>
</evidence>
<dbReference type="InterPro" id="IPR036590">
    <property type="entry name" value="SRAP-like"/>
</dbReference>
<dbReference type="GO" id="GO:0106300">
    <property type="term" value="P:protein-DNA covalent cross-linking repair"/>
    <property type="evidence" value="ECO:0007669"/>
    <property type="project" value="InterPro"/>
</dbReference>
<evidence type="ECO:0000256" key="1">
    <source>
        <dbReference type="ARBA" id="ARBA00008136"/>
    </source>
</evidence>
<evidence type="ECO:0000313" key="9">
    <source>
        <dbReference type="EMBL" id="KAK7055211.1"/>
    </source>
</evidence>
<feature type="region of interest" description="Disordered" evidence="8">
    <location>
        <begin position="246"/>
        <end position="336"/>
    </location>
</feature>
<dbReference type="PANTHER" id="PTHR13604">
    <property type="entry name" value="DC12-RELATED"/>
    <property type="match status" value="1"/>
</dbReference>
<keyword evidence="7" id="KW-0456">Lyase</keyword>
<evidence type="ECO:0000256" key="6">
    <source>
        <dbReference type="ARBA" id="ARBA00023125"/>
    </source>
</evidence>
<evidence type="ECO:0000256" key="2">
    <source>
        <dbReference type="ARBA" id="ARBA00022670"/>
    </source>
</evidence>
<evidence type="ECO:0000256" key="7">
    <source>
        <dbReference type="ARBA" id="ARBA00023239"/>
    </source>
</evidence>
<name>A0AAW0DV04_9AGAR</name>
<proteinExistence type="inferred from homology"/>
<dbReference type="SUPFAM" id="SSF143081">
    <property type="entry name" value="BB1717-like"/>
    <property type="match status" value="1"/>
</dbReference>
<gene>
    <name evidence="9" type="ORF">R3P38DRAFT_2845878</name>
</gene>
<reference evidence="9 10" key="1">
    <citation type="journal article" date="2024" name="J Genomics">
        <title>Draft genome sequencing and assembly of Favolaschia claudopus CIRM-BRFM 2984 isolated from oak limbs.</title>
        <authorList>
            <person name="Navarro D."/>
            <person name="Drula E."/>
            <person name="Chaduli D."/>
            <person name="Cazenave R."/>
            <person name="Ahrendt S."/>
            <person name="Wang J."/>
            <person name="Lipzen A."/>
            <person name="Daum C."/>
            <person name="Barry K."/>
            <person name="Grigoriev I.V."/>
            <person name="Favel A."/>
            <person name="Rosso M.N."/>
            <person name="Martin F."/>
        </authorList>
    </citation>
    <scope>NUCLEOTIDE SEQUENCE [LARGE SCALE GENOMIC DNA]</scope>
    <source>
        <strain evidence="9 10">CIRM-BRFM 2984</strain>
    </source>
</reference>
<dbReference type="EMBL" id="JAWWNJ010000005">
    <property type="protein sequence ID" value="KAK7055211.1"/>
    <property type="molecule type" value="Genomic_DNA"/>
</dbReference>
<dbReference type="GO" id="GO:0006508">
    <property type="term" value="P:proteolysis"/>
    <property type="evidence" value="ECO:0007669"/>
    <property type="project" value="UniProtKB-KW"/>
</dbReference>
<dbReference type="InterPro" id="IPR003738">
    <property type="entry name" value="SRAP"/>
</dbReference>
<evidence type="ECO:0000256" key="5">
    <source>
        <dbReference type="ARBA" id="ARBA00023124"/>
    </source>
</evidence>
<protein>
    <submittedName>
        <fullName evidence="9">LigB domain-containing protein</fullName>
    </submittedName>
</protein>
<dbReference type="GO" id="GO:0008233">
    <property type="term" value="F:peptidase activity"/>
    <property type="evidence" value="ECO:0007669"/>
    <property type="project" value="UniProtKB-KW"/>
</dbReference>
<evidence type="ECO:0000256" key="4">
    <source>
        <dbReference type="ARBA" id="ARBA00022801"/>
    </source>
</evidence>
<dbReference type="Gene3D" id="3.90.1680.10">
    <property type="entry name" value="SOS response associated peptidase-like"/>
    <property type="match status" value="1"/>
</dbReference>
<dbReference type="GO" id="GO:0016829">
    <property type="term" value="F:lyase activity"/>
    <property type="evidence" value="ECO:0007669"/>
    <property type="project" value="UniProtKB-KW"/>
</dbReference>
<dbReference type="PANTHER" id="PTHR13604:SF0">
    <property type="entry name" value="ABASIC SITE PROCESSING PROTEIN HMCES"/>
    <property type="match status" value="1"/>
</dbReference>
<dbReference type="Proteomes" id="UP001362999">
    <property type="component" value="Unassembled WGS sequence"/>
</dbReference>
<keyword evidence="10" id="KW-1185">Reference proteome</keyword>
<sequence>MCGRYSLRLDASEIEQLSGYDASVEQWERRDAFVPRYNIAPHSQAPVVRRQHPNSDTLVMSTMKWGLVPHYSKFEDKSLNTTNARAENLVEGGGMWASIKGPKRCAVVCQGYYEWLSKGKNNKLPHFVKPRDGRLMLMAGLWDSVVLQGETETLWTFSIVTTAANASFSWLHERQPVILHTKAALDAWLDTSSLKWNTALVPLLEPTSCPLECYQVPKEVGKVGTESSTFIEPVANRKDGIQAMFTKQKQAQAASPKKKDSTSTLKRRRSLSVEEVPSPQKKKATTTAAPDSDDEVEIVENPSPSPTKKRKGNKPKDDDRPKASSSKMSSFFSPKS</sequence>
<organism evidence="9 10">
    <name type="scientific">Favolaschia claudopus</name>
    <dbReference type="NCBI Taxonomy" id="2862362"/>
    <lineage>
        <taxon>Eukaryota</taxon>
        <taxon>Fungi</taxon>
        <taxon>Dikarya</taxon>
        <taxon>Basidiomycota</taxon>
        <taxon>Agaricomycotina</taxon>
        <taxon>Agaricomycetes</taxon>
        <taxon>Agaricomycetidae</taxon>
        <taxon>Agaricales</taxon>
        <taxon>Marasmiineae</taxon>
        <taxon>Mycenaceae</taxon>
        <taxon>Favolaschia</taxon>
    </lineage>
</organism>
<keyword evidence="2" id="KW-0645">Protease</keyword>
<accession>A0AAW0DV04</accession>
<keyword evidence="4" id="KW-0378">Hydrolase</keyword>
<keyword evidence="3" id="KW-0227">DNA damage</keyword>
<dbReference type="Pfam" id="PF02586">
    <property type="entry name" value="SRAP"/>
    <property type="match status" value="1"/>
</dbReference>
<evidence type="ECO:0000256" key="3">
    <source>
        <dbReference type="ARBA" id="ARBA00022763"/>
    </source>
</evidence>
<comment type="similarity">
    <text evidence="1">Belongs to the SOS response-associated peptidase family.</text>
</comment>
<keyword evidence="5" id="KW-0190">Covalent protein-DNA linkage</keyword>
<keyword evidence="6" id="KW-0238">DNA-binding</keyword>
<comment type="caution">
    <text evidence="9">The sequence shown here is derived from an EMBL/GenBank/DDBJ whole genome shotgun (WGS) entry which is preliminary data.</text>
</comment>
<dbReference type="AlphaFoldDB" id="A0AAW0DV04"/>